<protein>
    <submittedName>
        <fullName evidence="4">Nucleoside-diphosphate sugar epimerase</fullName>
    </submittedName>
</protein>
<feature type="domain" description="NAD-dependent epimerase/dehydratase" evidence="3">
    <location>
        <begin position="13"/>
        <end position="268"/>
    </location>
</feature>
<dbReference type="Pfam" id="PF01370">
    <property type="entry name" value="Epimerase"/>
    <property type="match status" value="1"/>
</dbReference>
<gene>
    <name evidence="4" type="primary">rmd</name>
    <name evidence="4" type="ORF">PPSC2_20115</name>
</gene>
<keyword evidence="2" id="KW-0812">Transmembrane</keyword>
<dbReference type="Gene3D" id="3.40.50.720">
    <property type="entry name" value="NAD(P)-binding Rossmann-like Domain"/>
    <property type="match status" value="1"/>
</dbReference>
<evidence type="ECO:0000256" key="1">
    <source>
        <dbReference type="ARBA" id="ARBA00007637"/>
    </source>
</evidence>
<feature type="transmembrane region" description="Helical" evidence="2">
    <location>
        <begin position="12"/>
        <end position="31"/>
    </location>
</feature>
<dbReference type="InterPro" id="IPR036291">
    <property type="entry name" value="NAD(P)-bd_dom_sf"/>
</dbReference>
<dbReference type="SUPFAM" id="SSF51735">
    <property type="entry name" value="NAD(P)-binding Rossmann-fold domains"/>
    <property type="match status" value="1"/>
</dbReference>
<dbReference type="PANTHER" id="PTHR43000">
    <property type="entry name" value="DTDP-D-GLUCOSE 4,6-DEHYDRATASE-RELATED"/>
    <property type="match status" value="1"/>
</dbReference>
<organism evidence="4 5">
    <name type="scientific">Paenibacillus polymyxa (strain SC2)</name>
    <name type="common">Bacillus polymyxa</name>
    <dbReference type="NCBI Taxonomy" id="886882"/>
    <lineage>
        <taxon>Bacteria</taxon>
        <taxon>Bacillati</taxon>
        <taxon>Bacillota</taxon>
        <taxon>Bacilli</taxon>
        <taxon>Bacillales</taxon>
        <taxon>Paenibacillaceae</taxon>
        <taxon>Paenibacillus</taxon>
    </lineage>
</organism>
<dbReference type="HOGENOM" id="CLU_007383_1_7_9"/>
<dbReference type="EMBL" id="CP002213">
    <property type="protein sequence ID" value="ADO58251.1"/>
    <property type="molecule type" value="Genomic_DNA"/>
</dbReference>
<dbReference type="PATRIC" id="fig|886882.15.peg.4287"/>
<name>E3E6J1_PAEPS</name>
<dbReference type="InterPro" id="IPR001509">
    <property type="entry name" value="Epimerase_deHydtase"/>
</dbReference>
<evidence type="ECO:0000256" key="2">
    <source>
        <dbReference type="SAM" id="Phobius"/>
    </source>
</evidence>
<dbReference type="RefSeq" id="WP_013372823.1">
    <property type="nucleotide sequence ID" value="NC_014622.2"/>
</dbReference>
<dbReference type="OrthoDB" id="9779041at2"/>
<keyword evidence="2" id="KW-1133">Transmembrane helix</keyword>
<dbReference type="STRING" id="1406.LK13_07365"/>
<reference evidence="4 5" key="1">
    <citation type="journal article" date="2011" name="J. Bacteriol.">
        <title>Complete genome sequence of Paenibacillus polymyxa SC2, a strain of plant growth-promoting Rhizobacterium with broad-spectrum antimicrobial activity.</title>
        <authorList>
            <person name="Ma M."/>
            <person name="Wang C."/>
            <person name="Ding Y."/>
            <person name="Li L."/>
            <person name="Shen D."/>
            <person name="Jiang X."/>
            <person name="Guan D."/>
            <person name="Cao F."/>
            <person name="Chen H."/>
            <person name="Feng R."/>
            <person name="Wang X."/>
            <person name="Ge Y."/>
            <person name="Yao L."/>
            <person name="Bing X."/>
            <person name="Yang X."/>
            <person name="Li J."/>
            <person name="Du B."/>
        </authorList>
    </citation>
    <scope>NUCLEOTIDE SEQUENCE [LARGE SCALE GENOMIC DNA]</scope>
    <source>
        <strain evidence="4 5">SC2</strain>
    </source>
</reference>
<comment type="similarity">
    <text evidence="1">Belongs to the NAD(P)-dependent epimerase/dehydratase family.</text>
</comment>
<proteinExistence type="inferred from homology"/>
<keyword evidence="2" id="KW-0472">Membrane</keyword>
<evidence type="ECO:0000259" key="3">
    <source>
        <dbReference type="Pfam" id="PF01370"/>
    </source>
</evidence>
<sequence length="342" mass="37428">MDRSTAEQRRPVIVITGAAGYTGMHACLYFAQLGWEVAALTRTAASASKLTSLAGDDEYPSPDVGTHVCITPYVCDLLDKKRLGEVIRQIAPDYVLHLGGKNSVPESWQSPLLYMESNVLSTLYLLDVLRPFPKVRIVVAGSRLKTALQAPYYPPHPYSLSKSLQEAVALSWGALFDQSVMLAEPCNLIGPGPSTGFCALLAGYIARTEQSVRDVQNVEPPALASVSAPTPFQVSSRHALRDFLDVRDAVRAYSVLLERGVPGRVYPVCSGKMMQLGDIVERMIALADTPVAIQWGDVTEEASTDVYQPKELEELGWMPTIPLGQSLKDMIGYSRARKEETR</sequence>
<evidence type="ECO:0000313" key="4">
    <source>
        <dbReference type="EMBL" id="ADO58251.1"/>
    </source>
</evidence>
<dbReference type="Gene3D" id="3.90.25.10">
    <property type="entry name" value="UDP-galactose 4-epimerase, domain 1"/>
    <property type="match status" value="1"/>
</dbReference>
<dbReference type="KEGG" id="ppm:PPSC2_20115"/>
<dbReference type="eggNOG" id="COG0451">
    <property type="taxonomic scope" value="Bacteria"/>
</dbReference>
<accession>E3E6J1</accession>
<evidence type="ECO:0000313" key="5">
    <source>
        <dbReference type="Proteomes" id="UP000006868"/>
    </source>
</evidence>
<dbReference type="Proteomes" id="UP000006868">
    <property type="component" value="Chromosome"/>
</dbReference>
<dbReference type="AlphaFoldDB" id="E3E6J1"/>